<dbReference type="EMBL" id="JABANM010017893">
    <property type="protein sequence ID" value="KAF4727003.1"/>
    <property type="molecule type" value="Genomic_DNA"/>
</dbReference>
<protein>
    <submittedName>
        <fullName evidence="1">Uncharacterized protein</fullName>
    </submittedName>
</protein>
<dbReference type="Proteomes" id="UP000574390">
    <property type="component" value="Unassembled WGS sequence"/>
</dbReference>
<feature type="non-terminal residue" evidence="1">
    <location>
        <position position="1"/>
    </location>
</feature>
<evidence type="ECO:0000313" key="2">
    <source>
        <dbReference type="Proteomes" id="UP000574390"/>
    </source>
</evidence>
<organism evidence="1 2">
    <name type="scientific">Perkinsus olseni</name>
    <name type="common">Perkinsus atlanticus</name>
    <dbReference type="NCBI Taxonomy" id="32597"/>
    <lineage>
        <taxon>Eukaryota</taxon>
        <taxon>Sar</taxon>
        <taxon>Alveolata</taxon>
        <taxon>Perkinsozoa</taxon>
        <taxon>Perkinsea</taxon>
        <taxon>Perkinsida</taxon>
        <taxon>Perkinsidae</taxon>
        <taxon>Perkinsus</taxon>
    </lineage>
</organism>
<dbReference type="AlphaFoldDB" id="A0A7J6S2Q4"/>
<reference evidence="1 2" key="1">
    <citation type="submission" date="2020-04" db="EMBL/GenBank/DDBJ databases">
        <title>Perkinsus olseni comparative genomics.</title>
        <authorList>
            <person name="Bogema D.R."/>
        </authorList>
    </citation>
    <scope>NUCLEOTIDE SEQUENCE [LARGE SCALE GENOMIC DNA]</scope>
    <source>
        <strain evidence="1">ATCC PRA-205</strain>
    </source>
</reference>
<name>A0A7J6S2Q4_PEROL</name>
<proteinExistence type="predicted"/>
<gene>
    <name evidence="1" type="ORF">FOZ62_005728</name>
</gene>
<comment type="caution">
    <text evidence="1">The sequence shown here is derived from an EMBL/GenBank/DDBJ whole genome shotgun (WGS) entry which is preliminary data.</text>
</comment>
<accession>A0A7J6S2Q4</accession>
<evidence type="ECO:0000313" key="1">
    <source>
        <dbReference type="EMBL" id="KAF4727003.1"/>
    </source>
</evidence>
<sequence length="84" mass="8898">HAQLVRLVKEQRPGVLGANNGNLGAIVHVLALVYKKDHSNALIDRAICEILAGLGEATIGGLQGSLNEKSKKGVMRILNDAKSM</sequence>